<dbReference type="SUPFAM" id="SSF51126">
    <property type="entry name" value="Pectin lyase-like"/>
    <property type="match status" value="1"/>
</dbReference>
<dbReference type="Proteomes" id="UP000036168">
    <property type="component" value="Unassembled WGS sequence"/>
</dbReference>
<comment type="subcellular location">
    <subcellularLocation>
        <location evidence="1">Secreted</location>
    </subcellularLocation>
</comment>
<dbReference type="RefSeq" id="WP_048406001.1">
    <property type="nucleotide sequence ID" value="NZ_JARRUD010000023.1"/>
</dbReference>
<dbReference type="InterPro" id="IPR011050">
    <property type="entry name" value="Pectin_lyase_fold/virulence"/>
</dbReference>
<dbReference type="AlphaFoldDB" id="A0A0J6EXZ4"/>
<dbReference type="SMART" id="SM00656">
    <property type="entry name" value="Amb_all"/>
    <property type="match status" value="1"/>
</dbReference>
<comment type="caution">
    <text evidence="2">The sequence shown here is derived from an EMBL/GenBank/DDBJ whole genome shotgun (WGS) entry which is preliminary data.</text>
</comment>
<name>A0A0J6EXZ4_9BACI</name>
<keyword evidence="1 2" id="KW-0456">Lyase</keyword>
<dbReference type="InterPro" id="IPR012334">
    <property type="entry name" value="Pectin_lyas_fold"/>
</dbReference>
<protein>
    <submittedName>
        <fullName evidence="2">Pectate lyase</fullName>
    </submittedName>
</protein>
<dbReference type="OrthoDB" id="6521850at2"/>
<dbReference type="PANTHER" id="PTHR31683:SF18">
    <property type="entry name" value="PECTATE LYASE 21-RELATED"/>
    <property type="match status" value="1"/>
</dbReference>
<evidence type="ECO:0000313" key="2">
    <source>
        <dbReference type="EMBL" id="KRT94746.1"/>
    </source>
</evidence>
<dbReference type="Gene3D" id="2.80.10.50">
    <property type="match status" value="1"/>
</dbReference>
<dbReference type="InterPro" id="IPR002022">
    <property type="entry name" value="Pec_lyase"/>
</dbReference>
<dbReference type="EMBL" id="LECW02000005">
    <property type="protein sequence ID" value="KRT94746.1"/>
    <property type="molecule type" value="Genomic_DNA"/>
</dbReference>
<keyword evidence="1" id="KW-0624">Polysaccharide degradation</keyword>
<dbReference type="SUPFAM" id="SSF50370">
    <property type="entry name" value="Ricin B-like lectins"/>
    <property type="match status" value="1"/>
</dbReference>
<keyword evidence="1" id="KW-0119">Carbohydrate metabolism</keyword>
<sequence length="495" mass="55279">MKLNKNTSFIISFLAAAIIYVVFSTEAASAASEDYPKQMIRLESLSGFNITPIGNQDNAPLTTTQTSGKKEERWRLDTSDGKQFKIRNMDNGKIIIPAHYALSDNNPAVVYYDNSRKEELWNIIGADKDGNGDFITYKIVSAQNNSLALTQNGSGVKLAKYKGSSLQKWKLPSDGLEGFAGYAKETNGRQKTGTTGGLLGKVVYVNNLGELKANIEDSTPRTIVVSSNIGASAKTVLTVGANKTIVGSFEKHKLNNVYFKTKVNSGNVIFKNLVIAHDQSIRENNDIPVYITDSRNYWIDHVTFQGHSYSANGHDLDKLLYVGAKADYVTLSHSKFTDHRYGLILGWPEDGKQYHSIYNGYPRMTISHNRFENLYVRAPGLMRYGYFHVKNNYINNFHLGFTITTMAKIYSEANYFGTGSEKGGILDDYGDGWFKDVGSYPAIKGQKSPETNWIPSSDYSYRTMKAANAKDFAERYAGAQRTALYYANYSQFKND</sequence>
<dbReference type="PANTHER" id="PTHR31683">
    <property type="entry name" value="PECTATE LYASE 18-RELATED"/>
    <property type="match status" value="1"/>
</dbReference>
<dbReference type="GO" id="GO:0000272">
    <property type="term" value="P:polysaccharide catabolic process"/>
    <property type="evidence" value="ECO:0007669"/>
    <property type="project" value="UniProtKB-KW"/>
</dbReference>
<evidence type="ECO:0000256" key="1">
    <source>
        <dbReference type="RuleBase" id="RU361173"/>
    </source>
</evidence>
<reference evidence="2 3" key="1">
    <citation type="journal article" date="2015" name="Int. J. Syst. Evol. Microbiol.">
        <title>Bacillus glycinifermentans sp. nov., isolated from fermented soybean paste.</title>
        <authorList>
            <person name="Kim S.J."/>
            <person name="Dunlap C.A."/>
            <person name="Kwon S.W."/>
            <person name="Rooney A.P."/>
        </authorList>
    </citation>
    <scope>NUCLEOTIDE SEQUENCE [LARGE SCALE GENOMIC DNA]</scope>
    <source>
        <strain evidence="2 3">GO-13</strain>
    </source>
</reference>
<gene>
    <name evidence="2" type="ORF">AB447_213915</name>
</gene>
<dbReference type="PATRIC" id="fig|1664069.3.peg.172"/>
<dbReference type="Pfam" id="PF00544">
    <property type="entry name" value="Pectate_lyase_4"/>
    <property type="match status" value="1"/>
</dbReference>
<dbReference type="InterPro" id="IPR035992">
    <property type="entry name" value="Ricin_B-like_lectins"/>
</dbReference>
<dbReference type="CDD" id="cd00161">
    <property type="entry name" value="beta-trefoil_Ricin-like"/>
    <property type="match status" value="1"/>
</dbReference>
<evidence type="ECO:0000313" key="3">
    <source>
        <dbReference type="Proteomes" id="UP000036168"/>
    </source>
</evidence>
<dbReference type="GO" id="GO:0030570">
    <property type="term" value="F:pectate lyase activity"/>
    <property type="evidence" value="ECO:0007669"/>
    <property type="project" value="InterPro"/>
</dbReference>
<dbReference type="InterPro" id="IPR000772">
    <property type="entry name" value="Ricin_B_lectin"/>
</dbReference>
<dbReference type="Pfam" id="PF14200">
    <property type="entry name" value="RicinB_lectin_2"/>
    <property type="match status" value="1"/>
</dbReference>
<comment type="similarity">
    <text evidence="1">Belongs to the polysaccharide lyase 1 family.</text>
</comment>
<accession>A0A0J6EXZ4</accession>
<dbReference type="Gene3D" id="2.160.20.10">
    <property type="entry name" value="Single-stranded right-handed beta-helix, Pectin lyase-like"/>
    <property type="match status" value="1"/>
</dbReference>
<dbReference type="GO" id="GO:0005576">
    <property type="term" value="C:extracellular region"/>
    <property type="evidence" value="ECO:0007669"/>
    <property type="project" value="UniProtKB-SubCell"/>
</dbReference>
<proteinExistence type="inferred from homology"/>
<organism evidence="2 3">
    <name type="scientific">Bacillus glycinifermentans</name>
    <dbReference type="NCBI Taxonomy" id="1664069"/>
    <lineage>
        <taxon>Bacteria</taxon>
        <taxon>Bacillati</taxon>
        <taxon>Bacillota</taxon>
        <taxon>Bacilli</taxon>
        <taxon>Bacillales</taxon>
        <taxon>Bacillaceae</taxon>
        <taxon>Bacillus</taxon>
    </lineage>
</organism>
<keyword evidence="1" id="KW-0964">Secreted</keyword>
<dbReference type="InterPro" id="IPR045032">
    <property type="entry name" value="PEL"/>
</dbReference>